<sequence>MGDLTTLRSQINQWTLDQDNRTFNKLDQMSTNLLTKFGAVSSDIRSVQHQANSIHAQINQAFNRFLTLSDSRFTEQRMAPPQEAPPKAAPPQNKDEGLTTAQKYTKALGIALQSLDLQQMAQDDDIFDDRDDKSISVFSAATTSGTVSKSVKLPAMFGTPQFNNNKFIGLFDDFDEAPIQEPVRQTAPAPVYRQSEAQPQQQAFANQQPQQAQPQPQQQIRQSIMQGQSQISYGGDNNQFITRTNSALGNSMMNSALGFADQQQKEAFNQAFAPPYQQPQQGQQPMPPPQTQRPTMVDAPPPPPLPPSTQQFQYAQPQVQNPVVQQQPPQTLQDQLNSLISQKREQIPPTIQQQQQQQPIYNTQQQYQQEQPPLPEQRNPQQPIKVFQPPSVIGAPTYAKEKDKMMSLFDEDDDDDNDGGLFKSTTTNKNKFNNLLTDGVAKQDQNYKPAAVVIKEEEEPDFSVQPRVQSVKPPPKKQLFDEAEEENLQKANADKIAAIYSQQQQPKQEQPKQVPPPKFTPARNAFEDSDDEKKKQPQVPVKQEEQLAVPTEEPQVRPSIQQLQNRLNLNMFMKPPGEQVTMKDIKKNEKEHESKIVEQQAERPIVQKKKARGRQALDFDDDDSTKKSTKPAFVIKERTQQAQKAEVVIDRTSYRESIKLSKQSDFEVPITLEVKTEKKDIQVTISQPTQQLPSLSSNKPAQQQDPLGKKNIGKEFEQKGLPNFFNDPLGGGGKKEKQQPVQISNLPGFGGKSNTQTTTVQAAITPTIAKPQRKNMFSDEEEDAVPKLPMPGQRLTTETFFAPPQSKPQMKKNMFEDDSEEDLKPPQRPTIQQQQVKPPEPAKKPEAPKPTTTQQRNQRMQRALFEDSD</sequence>
<evidence type="ECO:0000313" key="2">
    <source>
        <dbReference type="EMBL" id="CAK86441.1"/>
    </source>
</evidence>
<dbReference type="HOGENOM" id="CLU_330245_0_0_1"/>
<feature type="compositionally biased region" description="Polar residues" evidence="1">
    <location>
        <begin position="558"/>
        <end position="568"/>
    </location>
</feature>
<dbReference type="eggNOG" id="ENOG502SE4S">
    <property type="taxonomic scope" value="Eukaryota"/>
</dbReference>
<proteinExistence type="predicted"/>
<dbReference type="KEGG" id="ptm:GSPATT00020123001"/>
<feature type="compositionally biased region" description="Low complexity" evidence="1">
    <location>
        <begin position="686"/>
        <end position="697"/>
    </location>
</feature>
<reference evidence="2 3" key="1">
    <citation type="journal article" date="2006" name="Nature">
        <title>Global trends of whole-genome duplications revealed by the ciliate Paramecium tetraurelia.</title>
        <authorList>
            <consortium name="Genoscope"/>
            <person name="Aury J.-M."/>
            <person name="Jaillon O."/>
            <person name="Duret L."/>
            <person name="Noel B."/>
            <person name="Jubin C."/>
            <person name="Porcel B.M."/>
            <person name="Segurens B."/>
            <person name="Daubin V."/>
            <person name="Anthouard V."/>
            <person name="Aiach N."/>
            <person name="Arnaiz O."/>
            <person name="Billaut A."/>
            <person name="Beisson J."/>
            <person name="Blanc I."/>
            <person name="Bouhouche K."/>
            <person name="Camara F."/>
            <person name="Duharcourt S."/>
            <person name="Guigo R."/>
            <person name="Gogendeau D."/>
            <person name="Katinka M."/>
            <person name="Keller A.-M."/>
            <person name="Kissmehl R."/>
            <person name="Klotz C."/>
            <person name="Koll F."/>
            <person name="Le Moue A."/>
            <person name="Lepere C."/>
            <person name="Malinsky S."/>
            <person name="Nowacki M."/>
            <person name="Nowak J.K."/>
            <person name="Plattner H."/>
            <person name="Poulain J."/>
            <person name="Ruiz F."/>
            <person name="Serrano V."/>
            <person name="Zagulski M."/>
            <person name="Dessen P."/>
            <person name="Betermier M."/>
            <person name="Weissenbach J."/>
            <person name="Scarpelli C."/>
            <person name="Schachter V."/>
            <person name="Sperling L."/>
            <person name="Meyer E."/>
            <person name="Cohen J."/>
            <person name="Wincker P."/>
        </authorList>
    </citation>
    <scope>NUCLEOTIDE SEQUENCE [LARGE SCALE GENOMIC DNA]</scope>
    <source>
        <strain evidence="2 3">Stock d4-2</strain>
    </source>
</reference>
<dbReference type="OMA" id="APPQNKD"/>
<feature type="region of interest" description="Disordered" evidence="1">
    <location>
        <begin position="457"/>
        <end position="632"/>
    </location>
</feature>
<feature type="region of interest" description="Disordered" evidence="1">
    <location>
        <begin position="186"/>
        <end position="238"/>
    </location>
</feature>
<organism evidence="2 3">
    <name type="scientific">Paramecium tetraurelia</name>
    <dbReference type="NCBI Taxonomy" id="5888"/>
    <lineage>
        <taxon>Eukaryota</taxon>
        <taxon>Sar</taxon>
        <taxon>Alveolata</taxon>
        <taxon>Ciliophora</taxon>
        <taxon>Intramacronucleata</taxon>
        <taxon>Oligohymenophorea</taxon>
        <taxon>Peniculida</taxon>
        <taxon>Parameciidae</taxon>
        <taxon>Paramecium</taxon>
    </lineage>
</organism>
<feature type="compositionally biased region" description="Polar residues" evidence="1">
    <location>
        <begin position="752"/>
        <end position="764"/>
    </location>
</feature>
<feature type="compositionally biased region" description="Basic and acidic residues" evidence="1">
    <location>
        <begin position="581"/>
        <end position="596"/>
    </location>
</feature>
<feature type="compositionally biased region" description="Low complexity" evidence="1">
    <location>
        <begin position="849"/>
        <end position="862"/>
    </location>
</feature>
<feature type="compositionally biased region" description="Low complexity" evidence="1">
    <location>
        <begin position="197"/>
        <end position="232"/>
    </location>
</feature>
<protein>
    <recommendedName>
        <fullName evidence="4">WASH1 WAHD domain-containing protein</fullName>
    </recommendedName>
</protein>
<evidence type="ECO:0008006" key="4">
    <source>
        <dbReference type="Google" id="ProtNLM"/>
    </source>
</evidence>
<dbReference type="EMBL" id="CT868574">
    <property type="protein sequence ID" value="CAK86441.1"/>
    <property type="molecule type" value="Genomic_DNA"/>
</dbReference>
<gene>
    <name evidence="2" type="ORF">GSPATT00020123001</name>
</gene>
<dbReference type="OrthoDB" id="311065at2759"/>
<name>A0DTS4_PARTE</name>
<feature type="region of interest" description="Disordered" evidence="1">
    <location>
        <begin position="275"/>
        <end position="311"/>
    </location>
</feature>
<accession>A0DTS4</accession>
<feature type="compositionally biased region" description="Low complexity" evidence="1">
    <location>
        <begin position="275"/>
        <end position="284"/>
    </location>
</feature>
<dbReference type="InParanoid" id="A0DTS4"/>
<evidence type="ECO:0000313" key="3">
    <source>
        <dbReference type="Proteomes" id="UP000000600"/>
    </source>
</evidence>
<dbReference type="Proteomes" id="UP000000600">
    <property type="component" value="Unassembled WGS sequence"/>
</dbReference>
<dbReference type="GeneID" id="5039623"/>
<feature type="region of interest" description="Disordered" evidence="1">
    <location>
        <begin position="684"/>
        <end position="869"/>
    </location>
</feature>
<dbReference type="AlphaFoldDB" id="A0DTS4"/>
<dbReference type="RefSeq" id="XP_001453838.1">
    <property type="nucleotide sequence ID" value="XM_001453801.1"/>
</dbReference>
<feature type="compositionally biased region" description="Low complexity" evidence="1">
    <location>
        <begin position="502"/>
        <end position="512"/>
    </location>
</feature>
<keyword evidence="3" id="KW-1185">Reference proteome</keyword>
<evidence type="ECO:0000256" key="1">
    <source>
        <dbReference type="SAM" id="MobiDB-lite"/>
    </source>
</evidence>
<feature type="compositionally biased region" description="Low complexity" evidence="1">
    <location>
        <begin position="347"/>
        <end position="383"/>
    </location>
</feature>
<feature type="region of interest" description="Disordered" evidence="1">
    <location>
        <begin position="75"/>
        <end position="96"/>
    </location>
</feature>
<feature type="region of interest" description="Disordered" evidence="1">
    <location>
        <begin position="347"/>
        <end position="389"/>
    </location>
</feature>